<gene>
    <name evidence="6" type="ORF">EVAR_8773_1</name>
</gene>
<dbReference type="PANTHER" id="PTHR11022:SF74">
    <property type="entry name" value="PEPTIDOGLYCAN-RECOGNITION PROTEIN SA"/>
    <property type="match status" value="1"/>
</dbReference>
<dbReference type="EMBL" id="BGZK01000087">
    <property type="protein sequence ID" value="GBP17413.1"/>
    <property type="molecule type" value="Genomic_DNA"/>
</dbReference>
<accession>A0A4C1TTR4</accession>
<organism evidence="6 7">
    <name type="scientific">Eumeta variegata</name>
    <name type="common">Bagworm moth</name>
    <name type="synonym">Eumeta japonica</name>
    <dbReference type="NCBI Taxonomy" id="151549"/>
    <lineage>
        <taxon>Eukaryota</taxon>
        <taxon>Metazoa</taxon>
        <taxon>Ecdysozoa</taxon>
        <taxon>Arthropoda</taxon>
        <taxon>Hexapoda</taxon>
        <taxon>Insecta</taxon>
        <taxon>Pterygota</taxon>
        <taxon>Neoptera</taxon>
        <taxon>Endopterygota</taxon>
        <taxon>Lepidoptera</taxon>
        <taxon>Glossata</taxon>
        <taxon>Ditrysia</taxon>
        <taxon>Tineoidea</taxon>
        <taxon>Psychidae</taxon>
        <taxon>Oiketicinae</taxon>
        <taxon>Eumeta</taxon>
    </lineage>
</organism>
<dbReference type="CDD" id="cd06583">
    <property type="entry name" value="PGRP"/>
    <property type="match status" value="1"/>
</dbReference>
<evidence type="ECO:0000313" key="7">
    <source>
        <dbReference type="Proteomes" id="UP000299102"/>
    </source>
</evidence>
<dbReference type="GO" id="GO:0045087">
    <property type="term" value="P:innate immune response"/>
    <property type="evidence" value="ECO:0007669"/>
    <property type="project" value="UniProtKB-KW"/>
</dbReference>
<dbReference type="AlphaFoldDB" id="A0A4C1TTR4"/>
<dbReference type="OrthoDB" id="10001926at2759"/>
<keyword evidence="3" id="KW-0391">Immunity</keyword>
<dbReference type="GO" id="GO:0008745">
    <property type="term" value="F:N-acetylmuramoyl-L-alanine amidase activity"/>
    <property type="evidence" value="ECO:0007669"/>
    <property type="project" value="InterPro"/>
</dbReference>
<evidence type="ECO:0000256" key="3">
    <source>
        <dbReference type="ARBA" id="ARBA00022859"/>
    </source>
</evidence>
<evidence type="ECO:0000259" key="5">
    <source>
        <dbReference type="SMART" id="SM00701"/>
    </source>
</evidence>
<dbReference type="Proteomes" id="UP000299102">
    <property type="component" value="Unassembled WGS sequence"/>
</dbReference>
<dbReference type="Gene3D" id="3.40.80.10">
    <property type="entry name" value="Peptidoglycan recognition protein-like"/>
    <property type="match status" value="1"/>
</dbReference>
<dbReference type="STRING" id="151549.A0A4C1TTR4"/>
<evidence type="ECO:0000313" key="6">
    <source>
        <dbReference type="EMBL" id="GBP17413.1"/>
    </source>
</evidence>
<sequence length="133" mass="14788">MLPKSRTPTTELAVVSKFDTYLHTRFSFLVGGNGKVYQGGGWLHVGAHTFGYNRRSIGISFIGDFRTKEPTAAALQAVQRLLECGVNKNYLARDYHLVGHKQLIATESPGTSLYNLITDWPHWTRDVSAIAAH</sequence>
<keyword evidence="2" id="KW-0399">Innate immunity</keyword>
<dbReference type="PANTHER" id="PTHR11022">
    <property type="entry name" value="PEPTIDOGLYCAN RECOGNITION PROTEIN"/>
    <property type="match status" value="1"/>
</dbReference>
<comment type="similarity">
    <text evidence="1">Belongs to the N-acetylmuramoyl-L-alanine amidase 2 family.</text>
</comment>
<proteinExistence type="inferred from homology"/>
<dbReference type="InterPro" id="IPR002502">
    <property type="entry name" value="Amidase_domain"/>
</dbReference>
<dbReference type="InterPro" id="IPR036505">
    <property type="entry name" value="Amidase/PGRP_sf"/>
</dbReference>
<reference evidence="6 7" key="1">
    <citation type="journal article" date="2019" name="Commun. Biol.">
        <title>The bagworm genome reveals a unique fibroin gene that provides high tensile strength.</title>
        <authorList>
            <person name="Kono N."/>
            <person name="Nakamura H."/>
            <person name="Ohtoshi R."/>
            <person name="Tomita M."/>
            <person name="Numata K."/>
            <person name="Arakawa K."/>
        </authorList>
    </citation>
    <scope>NUCLEOTIDE SEQUENCE [LARGE SCALE GENOMIC DNA]</scope>
</reference>
<comment type="caution">
    <text evidence="6">The sequence shown here is derived from an EMBL/GenBank/DDBJ whole genome shotgun (WGS) entry which is preliminary data.</text>
</comment>
<evidence type="ECO:0000259" key="4">
    <source>
        <dbReference type="SMART" id="SM00644"/>
    </source>
</evidence>
<dbReference type="SMART" id="SM00644">
    <property type="entry name" value="Ami_2"/>
    <property type="match status" value="1"/>
</dbReference>
<dbReference type="GO" id="GO:0009253">
    <property type="term" value="P:peptidoglycan catabolic process"/>
    <property type="evidence" value="ECO:0007669"/>
    <property type="project" value="InterPro"/>
</dbReference>
<feature type="domain" description="Peptidoglycan recognition protein family" evidence="5">
    <location>
        <begin position="2"/>
        <end position="104"/>
    </location>
</feature>
<feature type="domain" description="N-acetylmuramoyl-L-alanine amidase" evidence="4">
    <location>
        <begin position="2"/>
        <end position="110"/>
    </location>
</feature>
<name>A0A4C1TTR4_EUMVA</name>
<dbReference type="Pfam" id="PF01510">
    <property type="entry name" value="Amidase_2"/>
    <property type="match status" value="1"/>
</dbReference>
<dbReference type="SUPFAM" id="SSF55846">
    <property type="entry name" value="N-acetylmuramoyl-L-alanine amidase-like"/>
    <property type="match status" value="1"/>
</dbReference>
<dbReference type="InterPro" id="IPR006619">
    <property type="entry name" value="PGRP_domain_met/bac"/>
</dbReference>
<dbReference type="SMART" id="SM00701">
    <property type="entry name" value="PGRP"/>
    <property type="match status" value="1"/>
</dbReference>
<dbReference type="InterPro" id="IPR015510">
    <property type="entry name" value="PGRP"/>
</dbReference>
<dbReference type="GO" id="GO:0008270">
    <property type="term" value="F:zinc ion binding"/>
    <property type="evidence" value="ECO:0007669"/>
    <property type="project" value="InterPro"/>
</dbReference>
<evidence type="ECO:0000256" key="1">
    <source>
        <dbReference type="ARBA" id="ARBA00007553"/>
    </source>
</evidence>
<evidence type="ECO:0000256" key="2">
    <source>
        <dbReference type="ARBA" id="ARBA00022588"/>
    </source>
</evidence>
<keyword evidence="7" id="KW-1185">Reference proteome</keyword>
<protein>
    <submittedName>
        <fullName evidence="6">Peptidoglycan recognition protein</fullName>
    </submittedName>
</protein>